<dbReference type="InterPro" id="IPR023582">
    <property type="entry name" value="Impact"/>
</dbReference>
<dbReference type="AlphaFoldDB" id="A0A974WIC4"/>
<evidence type="ECO:0000313" key="4">
    <source>
        <dbReference type="Proteomes" id="UP000662783"/>
    </source>
</evidence>
<keyword evidence="4" id="KW-1185">Reference proteome</keyword>
<dbReference type="GO" id="GO:0005737">
    <property type="term" value="C:cytoplasm"/>
    <property type="evidence" value="ECO:0007669"/>
    <property type="project" value="TreeGrafter"/>
</dbReference>
<dbReference type="SUPFAM" id="SSF54211">
    <property type="entry name" value="Ribosomal protein S5 domain 2-like"/>
    <property type="match status" value="1"/>
</dbReference>
<dbReference type="InterPro" id="IPR020569">
    <property type="entry name" value="UPF0029_Impact_CS"/>
</dbReference>
<dbReference type="InterPro" id="IPR001498">
    <property type="entry name" value="Impact_N"/>
</dbReference>
<dbReference type="RefSeq" id="WP_205722206.1">
    <property type="nucleotide sequence ID" value="NZ_CP070608.1"/>
</dbReference>
<dbReference type="KEGG" id="fuv:JR347_01005"/>
<dbReference type="GO" id="GO:0006446">
    <property type="term" value="P:regulation of translational initiation"/>
    <property type="evidence" value="ECO:0007669"/>
    <property type="project" value="TreeGrafter"/>
</dbReference>
<evidence type="ECO:0000256" key="1">
    <source>
        <dbReference type="ARBA" id="ARBA00007665"/>
    </source>
</evidence>
<reference evidence="3" key="1">
    <citation type="submission" date="2021-02" db="EMBL/GenBank/DDBJ databases">
        <title>Fulvivirga sp. S481 isolated from sea water.</title>
        <authorList>
            <person name="Bae S.S."/>
            <person name="Baek K."/>
        </authorList>
    </citation>
    <scope>NUCLEOTIDE SEQUENCE</scope>
    <source>
        <strain evidence="3">S481</strain>
    </source>
</reference>
<dbReference type="PROSITE" id="PS00910">
    <property type="entry name" value="UPF0029"/>
    <property type="match status" value="1"/>
</dbReference>
<proteinExistence type="inferred from homology"/>
<dbReference type="InterPro" id="IPR020568">
    <property type="entry name" value="Ribosomal_Su5_D2-typ_SF"/>
</dbReference>
<dbReference type="PANTHER" id="PTHR16301">
    <property type="entry name" value="IMPACT-RELATED"/>
    <property type="match status" value="1"/>
</dbReference>
<dbReference type="Pfam" id="PF01205">
    <property type="entry name" value="Impact_N"/>
    <property type="match status" value="1"/>
</dbReference>
<sequence>MITSYLTITNQGEGLFKDKGSKFIGRSFHVESEEEVKAALEGLRKEFYDARHHCYGYVLGADKAQFRANDDGEPNHSAGDPILGQIHSKDLTDTLVVVVRYFGGTKLGVSGLINAYKLAAEEALNNSKIEEVVVKESFTLVYPYDSTNEVMRLVSDLEIQIVDQKFESDCTLFGKVKIDKVEELKGKVELLNNTGTVVGLNL</sequence>
<feature type="domain" description="Impact N-terminal" evidence="2">
    <location>
        <begin position="19"/>
        <end position="124"/>
    </location>
</feature>
<accession>A0A974WIC4</accession>
<organism evidence="3 4">
    <name type="scientific">Fulvivirga lutea</name>
    <dbReference type="NCBI Taxonomy" id="2810512"/>
    <lineage>
        <taxon>Bacteria</taxon>
        <taxon>Pseudomonadati</taxon>
        <taxon>Bacteroidota</taxon>
        <taxon>Cytophagia</taxon>
        <taxon>Cytophagales</taxon>
        <taxon>Fulvivirgaceae</taxon>
        <taxon>Fulvivirga</taxon>
    </lineage>
</organism>
<dbReference type="InterPro" id="IPR036956">
    <property type="entry name" value="Impact_N_sf"/>
</dbReference>
<evidence type="ECO:0000313" key="3">
    <source>
        <dbReference type="EMBL" id="QSE97697.1"/>
    </source>
</evidence>
<comment type="similarity">
    <text evidence="1">Belongs to the IMPACT family.</text>
</comment>
<dbReference type="Proteomes" id="UP000662783">
    <property type="component" value="Chromosome"/>
</dbReference>
<protein>
    <submittedName>
        <fullName evidence="3">YigZ family protein</fullName>
    </submittedName>
</protein>
<name>A0A974WIC4_9BACT</name>
<evidence type="ECO:0000259" key="2">
    <source>
        <dbReference type="Pfam" id="PF01205"/>
    </source>
</evidence>
<dbReference type="EMBL" id="CP070608">
    <property type="protein sequence ID" value="QSE97697.1"/>
    <property type="molecule type" value="Genomic_DNA"/>
</dbReference>
<dbReference type="Gene3D" id="3.30.230.30">
    <property type="entry name" value="Impact, N-terminal domain"/>
    <property type="match status" value="1"/>
</dbReference>
<gene>
    <name evidence="3" type="ORF">JR347_01005</name>
</gene>
<dbReference type="PANTHER" id="PTHR16301:SF20">
    <property type="entry name" value="IMPACT FAMILY MEMBER YIGZ"/>
    <property type="match status" value="1"/>
</dbReference>